<protein>
    <recommendedName>
        <fullName evidence="11">Twin-arginine translocation protein, TatA/E family subunit</fullName>
    </recommendedName>
</protein>
<evidence type="ECO:0008006" key="11">
    <source>
        <dbReference type="Google" id="ProtNLM"/>
    </source>
</evidence>
<dbReference type="AlphaFoldDB" id="M0DXG8"/>
<evidence type="ECO:0000256" key="2">
    <source>
        <dbReference type="ARBA" id="ARBA00022448"/>
    </source>
</evidence>
<dbReference type="RefSeq" id="WP_004048521.1">
    <property type="nucleotide sequence ID" value="NZ_AOJE01000051.1"/>
</dbReference>
<dbReference type="GO" id="GO:0015031">
    <property type="term" value="P:protein transport"/>
    <property type="evidence" value="ECO:0007669"/>
    <property type="project" value="UniProtKB-KW"/>
</dbReference>
<accession>M0DXG8</accession>
<dbReference type="InterPro" id="IPR003369">
    <property type="entry name" value="TatA/B/E"/>
</dbReference>
<organism evidence="9 10">
    <name type="scientific">Halorubrum saccharovorum DSM 1137</name>
    <dbReference type="NCBI Taxonomy" id="1227484"/>
    <lineage>
        <taxon>Archaea</taxon>
        <taxon>Methanobacteriati</taxon>
        <taxon>Methanobacteriota</taxon>
        <taxon>Stenosarchaea group</taxon>
        <taxon>Halobacteria</taxon>
        <taxon>Halobacteriales</taxon>
        <taxon>Haloferacaceae</taxon>
        <taxon>Halorubrum</taxon>
    </lineage>
</organism>
<keyword evidence="4" id="KW-0653">Protein transport</keyword>
<keyword evidence="3 8" id="KW-0812">Transmembrane</keyword>
<evidence type="ECO:0000256" key="5">
    <source>
        <dbReference type="ARBA" id="ARBA00022989"/>
    </source>
</evidence>
<keyword evidence="10" id="KW-1185">Reference proteome</keyword>
<sequence length="46" mass="4949">MGPFELGIIVIIGLFLFGAGRIAAVGNGLGRATREFERGREEAEEQ</sequence>
<dbReference type="EMBL" id="AOJE01000051">
    <property type="protein sequence ID" value="ELZ38784.1"/>
    <property type="molecule type" value="Genomic_DNA"/>
</dbReference>
<dbReference type="Pfam" id="PF02416">
    <property type="entry name" value="TatA_B_E"/>
    <property type="match status" value="1"/>
</dbReference>
<feature type="transmembrane region" description="Helical" evidence="8">
    <location>
        <begin position="6"/>
        <end position="30"/>
    </location>
</feature>
<proteinExistence type="predicted"/>
<name>M0DXG8_9EURY</name>
<evidence type="ECO:0000313" key="9">
    <source>
        <dbReference type="EMBL" id="ELZ38784.1"/>
    </source>
</evidence>
<dbReference type="PATRIC" id="fig|1227484.4.peg.1882"/>
<gene>
    <name evidence="9" type="ORF">C471_09445</name>
</gene>
<comment type="caution">
    <text evidence="9">The sequence shown here is derived from an EMBL/GenBank/DDBJ whole genome shotgun (WGS) entry which is preliminary data.</text>
</comment>
<comment type="subcellular location">
    <subcellularLocation>
        <location evidence="1">Membrane</location>
        <topology evidence="1">Single-pass membrane protein</topology>
    </subcellularLocation>
</comment>
<keyword evidence="7 8" id="KW-0472">Membrane</keyword>
<dbReference type="STRING" id="1227484.C471_09445"/>
<dbReference type="GO" id="GO:0016020">
    <property type="term" value="C:membrane"/>
    <property type="evidence" value="ECO:0007669"/>
    <property type="project" value="UniProtKB-ARBA"/>
</dbReference>
<evidence type="ECO:0000256" key="8">
    <source>
        <dbReference type="SAM" id="Phobius"/>
    </source>
</evidence>
<evidence type="ECO:0000256" key="4">
    <source>
        <dbReference type="ARBA" id="ARBA00022927"/>
    </source>
</evidence>
<evidence type="ECO:0000256" key="3">
    <source>
        <dbReference type="ARBA" id="ARBA00022692"/>
    </source>
</evidence>
<dbReference type="Gene3D" id="1.20.5.3310">
    <property type="match status" value="1"/>
</dbReference>
<dbReference type="Proteomes" id="UP000011514">
    <property type="component" value="Unassembled WGS sequence"/>
</dbReference>
<reference evidence="9 10" key="1">
    <citation type="journal article" date="2014" name="PLoS Genet.">
        <title>Phylogenetically driven sequencing of extremely halophilic archaea reveals strategies for static and dynamic osmo-response.</title>
        <authorList>
            <person name="Becker E.A."/>
            <person name="Seitzer P.M."/>
            <person name="Tritt A."/>
            <person name="Larsen D."/>
            <person name="Krusor M."/>
            <person name="Yao A.I."/>
            <person name="Wu D."/>
            <person name="Madern D."/>
            <person name="Eisen J.A."/>
            <person name="Darling A.E."/>
            <person name="Facciotti M.T."/>
        </authorList>
    </citation>
    <scope>NUCLEOTIDE SEQUENCE [LARGE SCALE GENOMIC DNA]</scope>
    <source>
        <strain evidence="9 10">DSM 1137</strain>
    </source>
</reference>
<keyword evidence="5 8" id="KW-1133">Transmembrane helix</keyword>
<evidence type="ECO:0000256" key="7">
    <source>
        <dbReference type="ARBA" id="ARBA00023136"/>
    </source>
</evidence>
<evidence type="ECO:0000313" key="10">
    <source>
        <dbReference type="Proteomes" id="UP000011514"/>
    </source>
</evidence>
<evidence type="ECO:0000256" key="1">
    <source>
        <dbReference type="ARBA" id="ARBA00004167"/>
    </source>
</evidence>
<keyword evidence="6" id="KW-0811">Translocation</keyword>
<evidence type="ECO:0000256" key="6">
    <source>
        <dbReference type="ARBA" id="ARBA00023010"/>
    </source>
</evidence>
<keyword evidence="2" id="KW-0813">Transport</keyword>